<accession>A0A3G8MBF4</accession>
<geneLocation type="plasmid" evidence="3">
    <name>pgw6_1</name>
</geneLocation>
<protein>
    <recommendedName>
        <fullName evidence="1">Transposase InsH N-terminal domain-containing protein</fullName>
    </recommendedName>
</protein>
<keyword evidence="2" id="KW-0614">Plasmid</keyword>
<name>A0A3G8MBF4_9HYPH</name>
<dbReference type="InterPro" id="IPR008490">
    <property type="entry name" value="Transposase_InsH_N"/>
</dbReference>
<dbReference type="EMBL" id="CP034087">
    <property type="protein sequence ID" value="AZG78904.1"/>
    <property type="molecule type" value="Genomic_DNA"/>
</dbReference>
<organism evidence="2 3">
    <name type="scientific">Methylocystis rosea</name>
    <dbReference type="NCBI Taxonomy" id="173366"/>
    <lineage>
        <taxon>Bacteria</taxon>
        <taxon>Pseudomonadati</taxon>
        <taxon>Pseudomonadota</taxon>
        <taxon>Alphaproteobacteria</taxon>
        <taxon>Hyphomicrobiales</taxon>
        <taxon>Methylocystaceae</taxon>
        <taxon>Methylocystis</taxon>
    </lineage>
</organism>
<evidence type="ECO:0000313" key="3">
    <source>
        <dbReference type="Proteomes" id="UP000273982"/>
    </source>
</evidence>
<dbReference type="KEGG" id="mros:EHO51_18995"/>
<proteinExistence type="predicted"/>
<evidence type="ECO:0000259" key="1">
    <source>
        <dbReference type="Pfam" id="PF05598"/>
    </source>
</evidence>
<reference evidence="2 3" key="1">
    <citation type="submission" date="2018-11" db="EMBL/GenBank/DDBJ databases">
        <title>Genome squencing of methanotrophic bacteria isolated from alkaline groundwater in Korea.</title>
        <authorList>
            <person name="Nguyen L.N."/>
        </authorList>
    </citation>
    <scope>NUCLEOTIDE SEQUENCE [LARGE SCALE GENOMIC DNA]</scope>
    <source>
        <strain evidence="2 3">GW6</strain>
        <plasmid evidence="3">pgw6_1</plasmid>
    </source>
</reference>
<dbReference type="AlphaFoldDB" id="A0A3G8MBF4"/>
<feature type="domain" description="Transposase InsH N-terminal" evidence="1">
    <location>
        <begin position="17"/>
        <end position="69"/>
    </location>
</feature>
<sequence>MMGRLEARQSSLFYDFCLDDYVRPDHLLRQVDAVLDLSGVRRELAPFYSGIGRPSLDPDLATLLRSPVLQAEALS</sequence>
<evidence type="ECO:0000313" key="2">
    <source>
        <dbReference type="EMBL" id="AZG78904.1"/>
    </source>
</evidence>
<gene>
    <name evidence="2" type="ORF">EHO51_18995</name>
</gene>
<dbReference type="Proteomes" id="UP000273982">
    <property type="component" value="Plasmid pGW6_1"/>
</dbReference>
<dbReference type="Pfam" id="PF05598">
    <property type="entry name" value="DUF772"/>
    <property type="match status" value="1"/>
</dbReference>
<dbReference type="RefSeq" id="WP_124740412.1">
    <property type="nucleotide sequence ID" value="NZ_CP034087.1"/>
</dbReference>